<feature type="region of interest" description="Disordered" evidence="1">
    <location>
        <begin position="252"/>
        <end position="519"/>
    </location>
</feature>
<reference evidence="2" key="1">
    <citation type="submission" date="2022-10" db="EMBL/GenBank/DDBJ databases">
        <title>Culturing micro-colonial fungi from biological soil crusts in the Mojave desert and describing Neophaeococcomyces mojavensis, and introducing the new genera and species Taxawa tesnikishii.</title>
        <authorList>
            <person name="Kurbessoian T."/>
            <person name="Stajich J.E."/>
        </authorList>
    </citation>
    <scope>NUCLEOTIDE SEQUENCE</scope>
    <source>
        <strain evidence="2">TK_41</strain>
    </source>
</reference>
<feature type="region of interest" description="Disordered" evidence="1">
    <location>
        <begin position="1"/>
        <end position="181"/>
    </location>
</feature>
<feature type="compositionally biased region" description="Polar residues" evidence="1">
    <location>
        <begin position="28"/>
        <end position="41"/>
    </location>
</feature>
<sequence length="640" mass="69376">MRVTRAAVRAQAHDNPQLIHEDADADSFHTSTESDANQDLSRTPLKDITTEANPAVNEDPFADEAAAPTKKAKGKKKGKLAKKGSLEEEPVEGELQVAQEPTEQVTDNSSLPQSSDESLESRTLSQGTSSENQLPHEQSSLEAVEPPVEDIELSALTSTPQPIPVDAPKTPKFNPSVHKPVEGLATPAVDTVEDSFIEKITSRTPGRMVSFQEENKSPDSFVEQMSSRTPRIEDSVEAIDALEDAIEKVAETLPALEDLKMESPVKSRKTSPARLNVASKAPTSSKKPIPSPARSQRVSPAKTRPVTKAVDRPKPTVARQSSVKTTVKPGVATNPVKKPVIDGHKARQSSAQAAPPLSFSNSPAKNLPNTTQKRVPSATLSTSRPAFIPAKSTKPPTKSTFQLPGEALSAKLKAEREERLKREQEAEKEKKTFKARPVPTKVARPSVVPRENKASQARMSIYANGVDKENVAPKPTIAAPPKPRPSSLDAKSKSSELATRKANSSVRRTTTTAIAPKPRISSLNLTTGQKLAVTKDDAVQQKAKGKEVFGRTKAQLEQAEKERREKEAATRKARAEAAERGRQASREWAEKQKQKIQDKLLSVKEKGNGDFLAKRAKFSPRPPTPPLKHQQSPGEMAAAS</sequence>
<feature type="region of interest" description="Disordered" evidence="1">
    <location>
        <begin position="207"/>
        <end position="231"/>
    </location>
</feature>
<proteinExistence type="predicted"/>
<dbReference type="Proteomes" id="UP001172673">
    <property type="component" value="Unassembled WGS sequence"/>
</dbReference>
<feature type="compositionally biased region" description="Basic and acidic residues" evidence="1">
    <location>
        <begin position="558"/>
        <end position="608"/>
    </location>
</feature>
<feature type="compositionally biased region" description="Basic residues" evidence="1">
    <location>
        <begin position="70"/>
        <end position="82"/>
    </location>
</feature>
<feature type="region of interest" description="Disordered" evidence="1">
    <location>
        <begin position="542"/>
        <end position="640"/>
    </location>
</feature>
<comment type="caution">
    <text evidence="2">The sequence shown here is derived from an EMBL/GenBank/DDBJ whole genome shotgun (WGS) entry which is preliminary data.</text>
</comment>
<evidence type="ECO:0000313" key="3">
    <source>
        <dbReference type="Proteomes" id="UP001172673"/>
    </source>
</evidence>
<feature type="compositionally biased region" description="Polar residues" evidence="1">
    <location>
        <begin position="99"/>
        <end position="141"/>
    </location>
</feature>
<organism evidence="2 3">
    <name type="scientific">Cladophialophora chaetospira</name>
    <dbReference type="NCBI Taxonomy" id="386627"/>
    <lineage>
        <taxon>Eukaryota</taxon>
        <taxon>Fungi</taxon>
        <taxon>Dikarya</taxon>
        <taxon>Ascomycota</taxon>
        <taxon>Pezizomycotina</taxon>
        <taxon>Eurotiomycetes</taxon>
        <taxon>Chaetothyriomycetidae</taxon>
        <taxon>Chaetothyriales</taxon>
        <taxon>Herpotrichiellaceae</taxon>
        <taxon>Cladophialophora</taxon>
    </lineage>
</organism>
<dbReference type="AlphaFoldDB" id="A0AA38X217"/>
<evidence type="ECO:0000256" key="1">
    <source>
        <dbReference type="SAM" id="MobiDB-lite"/>
    </source>
</evidence>
<feature type="compositionally biased region" description="Polar residues" evidence="1">
    <location>
        <begin position="348"/>
        <end position="384"/>
    </location>
</feature>
<feature type="compositionally biased region" description="Polar residues" evidence="1">
    <location>
        <begin position="495"/>
        <end position="513"/>
    </location>
</feature>
<dbReference type="EMBL" id="JAPDRK010000016">
    <property type="protein sequence ID" value="KAJ9605369.1"/>
    <property type="molecule type" value="Genomic_DNA"/>
</dbReference>
<protein>
    <recommendedName>
        <fullName evidence="4">Carboxylesterase family protein</fullName>
    </recommendedName>
</protein>
<accession>A0AA38X217</accession>
<evidence type="ECO:0008006" key="4">
    <source>
        <dbReference type="Google" id="ProtNLM"/>
    </source>
</evidence>
<evidence type="ECO:0000313" key="2">
    <source>
        <dbReference type="EMBL" id="KAJ9605369.1"/>
    </source>
</evidence>
<gene>
    <name evidence="2" type="ORF">H2200_010026</name>
</gene>
<name>A0AA38X217_9EURO</name>
<keyword evidence="3" id="KW-1185">Reference proteome</keyword>
<feature type="compositionally biased region" description="Basic and acidic residues" evidence="1">
    <location>
        <begin position="412"/>
        <end position="432"/>
    </location>
</feature>